<evidence type="ECO:0000313" key="1">
    <source>
        <dbReference type="EMBL" id="KAJ6421930.1"/>
    </source>
</evidence>
<dbReference type="EMBL" id="JAPFFJ010000007">
    <property type="protein sequence ID" value="KAJ6421930.1"/>
    <property type="molecule type" value="Genomic_DNA"/>
</dbReference>
<comment type="caution">
    <text evidence="1">The sequence shown here is derived from an EMBL/GenBank/DDBJ whole genome shotgun (WGS) entry which is preliminary data.</text>
</comment>
<keyword evidence="2" id="KW-1185">Reference proteome</keyword>
<organism evidence="1 2">
    <name type="scientific">Salix udensis</name>
    <dbReference type="NCBI Taxonomy" id="889485"/>
    <lineage>
        <taxon>Eukaryota</taxon>
        <taxon>Viridiplantae</taxon>
        <taxon>Streptophyta</taxon>
        <taxon>Embryophyta</taxon>
        <taxon>Tracheophyta</taxon>
        <taxon>Spermatophyta</taxon>
        <taxon>Magnoliopsida</taxon>
        <taxon>eudicotyledons</taxon>
        <taxon>Gunneridae</taxon>
        <taxon>Pentapetalae</taxon>
        <taxon>rosids</taxon>
        <taxon>fabids</taxon>
        <taxon>Malpighiales</taxon>
        <taxon>Salicaceae</taxon>
        <taxon>Saliceae</taxon>
        <taxon>Salix</taxon>
    </lineage>
</organism>
<accession>A0AAD6PAB1</accession>
<dbReference type="AlphaFoldDB" id="A0AAD6PAB1"/>
<dbReference type="Proteomes" id="UP001162972">
    <property type="component" value="Chromosome 19"/>
</dbReference>
<gene>
    <name evidence="1" type="ORF">OIU84_026962</name>
</gene>
<name>A0AAD6PAB1_9ROSI</name>
<sequence length="40" mass="4737">MILSISLIYQKQLYFNRLLLNKLLVMGGNVFKCCQIIYKL</sequence>
<evidence type="ECO:0000313" key="2">
    <source>
        <dbReference type="Proteomes" id="UP001162972"/>
    </source>
</evidence>
<protein>
    <submittedName>
        <fullName evidence="1">Uncharacterized protein</fullName>
    </submittedName>
</protein>
<proteinExistence type="predicted"/>
<reference evidence="1 2" key="1">
    <citation type="journal article" date="2023" name="Int. J. Mol. Sci.">
        <title>De Novo Assembly and Annotation of 11 Diverse Shrub Willow (Salix) Genomes Reveals Novel Gene Organization in Sex-Linked Regions.</title>
        <authorList>
            <person name="Hyden B."/>
            <person name="Feng K."/>
            <person name="Yates T.B."/>
            <person name="Jawdy S."/>
            <person name="Cereghino C."/>
            <person name="Smart L.B."/>
            <person name="Muchero W."/>
        </authorList>
    </citation>
    <scope>NUCLEOTIDE SEQUENCE [LARGE SCALE GENOMIC DNA]</scope>
    <source>
        <tissue evidence="1">Shoot tip</tissue>
    </source>
</reference>